<name>A0A4Y9ZZT1_9AGAM</name>
<evidence type="ECO:0000313" key="3">
    <source>
        <dbReference type="Proteomes" id="UP000298061"/>
    </source>
</evidence>
<dbReference type="Proteomes" id="UP000298061">
    <property type="component" value="Unassembled WGS sequence"/>
</dbReference>
<reference evidence="2 3" key="1">
    <citation type="submission" date="2019-02" db="EMBL/GenBank/DDBJ databases">
        <title>Genome sequencing of the rare red list fungi Hericium alpestre (H. flagellum).</title>
        <authorList>
            <person name="Buettner E."/>
            <person name="Kellner H."/>
        </authorList>
    </citation>
    <scope>NUCLEOTIDE SEQUENCE [LARGE SCALE GENOMIC DNA]</scope>
    <source>
        <strain evidence="2 3">DSM 108284</strain>
    </source>
</reference>
<comment type="caution">
    <text evidence="2">The sequence shown here is derived from an EMBL/GenBank/DDBJ whole genome shotgun (WGS) entry which is preliminary data.</text>
</comment>
<proteinExistence type="predicted"/>
<gene>
    <name evidence="2" type="ORF">EWM64_g3672</name>
</gene>
<feature type="region of interest" description="Disordered" evidence="1">
    <location>
        <begin position="47"/>
        <end position="71"/>
    </location>
</feature>
<sequence>MLDKIINEQCTAEGRGRVLAGAHAGHEPEPNTAAEPQDVVVNVAAPVIKKRRRHEADDDSDNDEDRGGKRC</sequence>
<organism evidence="2 3">
    <name type="scientific">Hericium alpestre</name>
    <dbReference type="NCBI Taxonomy" id="135208"/>
    <lineage>
        <taxon>Eukaryota</taxon>
        <taxon>Fungi</taxon>
        <taxon>Dikarya</taxon>
        <taxon>Basidiomycota</taxon>
        <taxon>Agaricomycotina</taxon>
        <taxon>Agaricomycetes</taxon>
        <taxon>Russulales</taxon>
        <taxon>Hericiaceae</taxon>
        <taxon>Hericium</taxon>
    </lineage>
</organism>
<evidence type="ECO:0000256" key="1">
    <source>
        <dbReference type="SAM" id="MobiDB-lite"/>
    </source>
</evidence>
<accession>A0A4Y9ZZT1</accession>
<feature type="region of interest" description="Disordered" evidence="1">
    <location>
        <begin position="17"/>
        <end position="36"/>
    </location>
</feature>
<keyword evidence="3" id="KW-1185">Reference proteome</keyword>
<dbReference type="EMBL" id="SFCI01000353">
    <property type="protein sequence ID" value="TFY80342.1"/>
    <property type="molecule type" value="Genomic_DNA"/>
</dbReference>
<dbReference type="AlphaFoldDB" id="A0A4Y9ZZT1"/>
<evidence type="ECO:0000313" key="2">
    <source>
        <dbReference type="EMBL" id="TFY80342.1"/>
    </source>
</evidence>
<protein>
    <submittedName>
        <fullName evidence="2">Uncharacterized protein</fullName>
    </submittedName>
</protein>